<dbReference type="InterPro" id="IPR036890">
    <property type="entry name" value="HATPase_C_sf"/>
</dbReference>
<feature type="modified residue" description="4-aspartylphosphate" evidence="5">
    <location>
        <position position="731"/>
    </location>
</feature>
<keyword evidence="6" id="KW-1133">Transmembrane helix</keyword>
<evidence type="ECO:0000256" key="2">
    <source>
        <dbReference type="ARBA" id="ARBA00012438"/>
    </source>
</evidence>
<keyword evidence="10" id="KW-1185">Reference proteome</keyword>
<dbReference type="Gene3D" id="1.10.287.130">
    <property type="match status" value="1"/>
</dbReference>
<evidence type="ECO:0000259" key="8">
    <source>
        <dbReference type="PROSITE" id="PS50110"/>
    </source>
</evidence>
<reference evidence="9" key="1">
    <citation type="submission" date="2022-10" db="EMBL/GenBank/DDBJ databases">
        <authorList>
            <person name="Yu W.X."/>
        </authorList>
    </citation>
    <scope>NUCLEOTIDE SEQUENCE</scope>
    <source>
        <strain evidence="9">D04</strain>
    </source>
</reference>
<dbReference type="SUPFAM" id="SSF55785">
    <property type="entry name" value="PYP-like sensor domain (PAS domain)"/>
    <property type="match status" value="1"/>
</dbReference>
<evidence type="ECO:0000256" key="6">
    <source>
        <dbReference type="SAM" id="Phobius"/>
    </source>
</evidence>
<feature type="domain" description="Histidine kinase" evidence="7">
    <location>
        <begin position="433"/>
        <end position="662"/>
    </location>
</feature>
<dbReference type="AlphaFoldDB" id="A0AAE3SJK3"/>
<dbReference type="CDD" id="cd16922">
    <property type="entry name" value="HATPase_EvgS-ArcB-TorS-like"/>
    <property type="match status" value="1"/>
</dbReference>
<dbReference type="Pfam" id="PF02518">
    <property type="entry name" value="HATPase_c"/>
    <property type="match status" value="1"/>
</dbReference>
<name>A0AAE3SJK3_9BACT</name>
<dbReference type="InterPro" id="IPR011006">
    <property type="entry name" value="CheY-like_superfamily"/>
</dbReference>
<dbReference type="PRINTS" id="PR00344">
    <property type="entry name" value="BCTRLSENSOR"/>
</dbReference>
<dbReference type="PANTHER" id="PTHR45339">
    <property type="entry name" value="HYBRID SIGNAL TRANSDUCTION HISTIDINE KINASE J"/>
    <property type="match status" value="1"/>
</dbReference>
<dbReference type="GO" id="GO:0000155">
    <property type="term" value="F:phosphorelay sensor kinase activity"/>
    <property type="evidence" value="ECO:0007669"/>
    <property type="project" value="InterPro"/>
</dbReference>
<dbReference type="InterPro" id="IPR036097">
    <property type="entry name" value="HisK_dim/P_sf"/>
</dbReference>
<dbReference type="SMART" id="SM00448">
    <property type="entry name" value="REC"/>
    <property type="match status" value="2"/>
</dbReference>
<dbReference type="CDD" id="cd00082">
    <property type="entry name" value="HisKA"/>
    <property type="match status" value="1"/>
</dbReference>
<dbReference type="SUPFAM" id="SSF55874">
    <property type="entry name" value="ATPase domain of HSP90 chaperone/DNA topoisomerase II/histidine kinase"/>
    <property type="match status" value="1"/>
</dbReference>
<accession>A0AAE3SJK3</accession>
<dbReference type="FunFam" id="3.30.565.10:FF:000010">
    <property type="entry name" value="Sensor histidine kinase RcsC"/>
    <property type="match status" value="1"/>
</dbReference>
<dbReference type="InterPro" id="IPR003661">
    <property type="entry name" value="HisK_dim/P_dom"/>
</dbReference>
<dbReference type="Proteomes" id="UP001207408">
    <property type="component" value="Unassembled WGS sequence"/>
</dbReference>
<dbReference type="SMART" id="SM00388">
    <property type="entry name" value="HisKA"/>
    <property type="match status" value="1"/>
</dbReference>
<dbReference type="EC" id="2.7.13.3" evidence="2"/>
<dbReference type="RefSeq" id="WP_301199199.1">
    <property type="nucleotide sequence ID" value="NZ_JAPDPI010000016.1"/>
</dbReference>
<comment type="caution">
    <text evidence="9">The sequence shown here is derived from an EMBL/GenBank/DDBJ whole genome shotgun (WGS) entry which is preliminary data.</text>
</comment>
<dbReference type="Gene3D" id="3.30.565.10">
    <property type="entry name" value="Histidine kinase-like ATPase, C-terminal domain"/>
    <property type="match status" value="1"/>
</dbReference>
<dbReference type="Pfam" id="PF00512">
    <property type="entry name" value="HisKA"/>
    <property type="match status" value="1"/>
</dbReference>
<dbReference type="InterPro" id="IPR005467">
    <property type="entry name" value="His_kinase_dom"/>
</dbReference>
<feature type="domain" description="Response regulatory" evidence="8">
    <location>
        <begin position="681"/>
        <end position="797"/>
    </location>
</feature>
<feature type="domain" description="Response regulatory" evidence="8">
    <location>
        <begin position="816"/>
        <end position="930"/>
    </location>
</feature>
<dbReference type="EMBL" id="JAPDPI010000016">
    <property type="protein sequence ID" value="MCW3805835.1"/>
    <property type="molecule type" value="Genomic_DNA"/>
</dbReference>
<keyword evidence="4" id="KW-0902">Two-component regulatory system</keyword>
<dbReference type="CDD" id="cd17546">
    <property type="entry name" value="REC_hyHK_CKI1_RcsC-like"/>
    <property type="match status" value="1"/>
</dbReference>
<protein>
    <recommendedName>
        <fullName evidence="2">histidine kinase</fullName>
        <ecNumber evidence="2">2.7.13.3</ecNumber>
    </recommendedName>
</protein>
<evidence type="ECO:0000256" key="4">
    <source>
        <dbReference type="ARBA" id="ARBA00023012"/>
    </source>
</evidence>
<dbReference type="Pfam" id="PF00072">
    <property type="entry name" value="Response_reg"/>
    <property type="match status" value="1"/>
</dbReference>
<dbReference type="PANTHER" id="PTHR45339:SF1">
    <property type="entry name" value="HYBRID SIGNAL TRANSDUCTION HISTIDINE KINASE J"/>
    <property type="match status" value="1"/>
</dbReference>
<evidence type="ECO:0000259" key="7">
    <source>
        <dbReference type="PROSITE" id="PS50109"/>
    </source>
</evidence>
<evidence type="ECO:0000313" key="9">
    <source>
        <dbReference type="EMBL" id="MCW3805835.1"/>
    </source>
</evidence>
<evidence type="ECO:0000313" key="10">
    <source>
        <dbReference type="Proteomes" id="UP001207408"/>
    </source>
</evidence>
<dbReference type="SUPFAM" id="SSF47384">
    <property type="entry name" value="Homodimeric domain of signal transducing histidine kinase"/>
    <property type="match status" value="1"/>
</dbReference>
<dbReference type="Gene3D" id="3.30.450.20">
    <property type="entry name" value="PAS domain"/>
    <property type="match status" value="1"/>
</dbReference>
<evidence type="ECO:0000256" key="5">
    <source>
        <dbReference type="PROSITE-ProRule" id="PRU00169"/>
    </source>
</evidence>
<keyword evidence="6" id="KW-0812">Transmembrane</keyword>
<feature type="transmembrane region" description="Helical" evidence="6">
    <location>
        <begin position="270"/>
        <end position="289"/>
    </location>
</feature>
<gene>
    <name evidence="9" type="ORF">OM074_09355</name>
</gene>
<dbReference type="SUPFAM" id="SSF52172">
    <property type="entry name" value="CheY-like"/>
    <property type="match status" value="2"/>
</dbReference>
<proteinExistence type="predicted"/>
<feature type="modified residue" description="4-aspartylphosphate" evidence="5">
    <location>
        <position position="865"/>
    </location>
</feature>
<dbReference type="SMART" id="SM00387">
    <property type="entry name" value="HATPase_c"/>
    <property type="match status" value="1"/>
</dbReference>
<feature type="transmembrane region" description="Helical" evidence="6">
    <location>
        <begin position="6"/>
        <end position="23"/>
    </location>
</feature>
<dbReference type="PROSITE" id="PS50110">
    <property type="entry name" value="RESPONSE_REGULATORY"/>
    <property type="match status" value="2"/>
</dbReference>
<keyword evidence="6" id="KW-0472">Membrane</keyword>
<organism evidence="9 10">
    <name type="scientific">Plebeiibacterium marinum</name>
    <dbReference type="NCBI Taxonomy" id="2992111"/>
    <lineage>
        <taxon>Bacteria</taxon>
        <taxon>Pseudomonadati</taxon>
        <taxon>Bacteroidota</taxon>
        <taxon>Bacteroidia</taxon>
        <taxon>Marinilabiliales</taxon>
        <taxon>Marinilabiliaceae</taxon>
        <taxon>Plebeiibacterium</taxon>
    </lineage>
</organism>
<dbReference type="InterPro" id="IPR001789">
    <property type="entry name" value="Sig_transdc_resp-reg_receiver"/>
</dbReference>
<evidence type="ECO:0000256" key="3">
    <source>
        <dbReference type="ARBA" id="ARBA00022553"/>
    </source>
</evidence>
<keyword evidence="3 5" id="KW-0597">Phosphoprotein</keyword>
<dbReference type="Gene3D" id="3.40.50.2300">
    <property type="match status" value="2"/>
</dbReference>
<sequence>MKKPIAIAISSIAFLIICNIYYYRDTYLWQIDTQKTILTKQLNACKKESKDLLTEIESNATMLFNEDGLTQLFSHSLHCSHIKERIELIFNRYTSTIKNLSIYDTKGNCYSIKKGPNNSLITKFSNGYRKEEFKRTISFDQKSNTFSISQPLYNNTHIYGYLVYNFNLQLYYAEIFKGFNIKGHQFQWIADTDYHLLFSTIPELEIDDLAKDTQTALSDSGNQVIHHLHINNIKTKTLTVCQKLKFTTQDLIIAFSLPIKPITYSILKNSSIIALISLIIILFIIYAFTQYSQKQKESKERLAQSEDALRKILYFAPVGIVMVDYEEKVKLVNKAALKIFECDNEEILLDEVANEKIIFEKKRTIIRSDISMSSKKYVFNDNTPHKQVILTEKIPFYNQNKKYFIITYIEITPFEQLALNDKDQIAQTRFIANISHELRTPLNAIIGMTDMLLTTQSPNQTDKEMLSVVKRSADTLLGLINDILDFSKIQSGKLEIETIPVNLENEIEASIKDFAKLAEARSIELTWDTTVQLPNDFNTDPLRFRQILNNLISNAIKFTPSGKVHLHISETTSLNGGSALQFKISDTGIGIRKEKLQIIFNPFAQEDGSTTRKFGGTGLGTSISKNLVKLLGGEIWANSPSSISTSVEYPGAEFIFSIPYSSQHKVKDLDYSYILSYTQINALIITDESLHVQNIVKNIMALGINYRIMAPSQETIQLLKNRNNTQLIIIDHRPDFRGIDFLQQLYSHNLYKNYTIALQSSDFEAMNNNLAKKLGADAYLRKPIRLHTFQNLLLKHFKSVKFPINTVGKVVPNDIRILVAEDNLFNQKVAQNLFRKIGYEIDLANNGKEAVAKFKENKYHIIFMDLSMPELDGFDATKELKCYDENCPVIAMTANNDDTQKQKAFLSGMDDFIAKPAKKEEITRMIIKYCSQ</sequence>
<comment type="catalytic activity">
    <reaction evidence="1">
        <text>ATP + protein L-histidine = ADP + protein N-phospho-L-histidine.</text>
        <dbReference type="EC" id="2.7.13.3"/>
    </reaction>
</comment>
<dbReference type="InterPro" id="IPR035965">
    <property type="entry name" value="PAS-like_dom_sf"/>
</dbReference>
<dbReference type="InterPro" id="IPR004358">
    <property type="entry name" value="Sig_transdc_His_kin-like_C"/>
</dbReference>
<dbReference type="PROSITE" id="PS50109">
    <property type="entry name" value="HIS_KIN"/>
    <property type="match status" value="1"/>
</dbReference>
<evidence type="ECO:0000256" key="1">
    <source>
        <dbReference type="ARBA" id="ARBA00000085"/>
    </source>
</evidence>
<dbReference type="InterPro" id="IPR003594">
    <property type="entry name" value="HATPase_dom"/>
</dbReference>